<dbReference type="InterPro" id="IPR004342">
    <property type="entry name" value="EXS_C"/>
</dbReference>
<keyword evidence="3 6" id="KW-1133">Transmembrane helix</keyword>
<evidence type="ECO:0000256" key="1">
    <source>
        <dbReference type="ARBA" id="ARBA00004141"/>
    </source>
</evidence>
<dbReference type="Pfam" id="PF03124">
    <property type="entry name" value="EXS"/>
    <property type="match status" value="1"/>
</dbReference>
<feature type="compositionally biased region" description="Pro residues" evidence="5">
    <location>
        <begin position="44"/>
        <end position="53"/>
    </location>
</feature>
<evidence type="ECO:0000256" key="3">
    <source>
        <dbReference type="ARBA" id="ARBA00022989"/>
    </source>
</evidence>
<organism evidence="8 9">
    <name type="scientific">Stephanodiscus triporus</name>
    <dbReference type="NCBI Taxonomy" id="2934178"/>
    <lineage>
        <taxon>Eukaryota</taxon>
        <taxon>Sar</taxon>
        <taxon>Stramenopiles</taxon>
        <taxon>Ochrophyta</taxon>
        <taxon>Bacillariophyta</taxon>
        <taxon>Coscinodiscophyceae</taxon>
        <taxon>Thalassiosirophycidae</taxon>
        <taxon>Stephanodiscales</taxon>
        <taxon>Stephanodiscaceae</taxon>
        <taxon>Stephanodiscus</taxon>
    </lineage>
</organism>
<evidence type="ECO:0000256" key="6">
    <source>
        <dbReference type="SAM" id="Phobius"/>
    </source>
</evidence>
<feature type="domain" description="EXS" evidence="7">
    <location>
        <begin position="340"/>
        <end position="489"/>
    </location>
</feature>
<evidence type="ECO:0000313" key="9">
    <source>
        <dbReference type="Proteomes" id="UP001530315"/>
    </source>
</evidence>
<evidence type="ECO:0000256" key="5">
    <source>
        <dbReference type="SAM" id="MobiDB-lite"/>
    </source>
</evidence>
<dbReference type="AlphaFoldDB" id="A0ABD3NXF2"/>
<proteinExistence type="predicted"/>
<dbReference type="PANTHER" id="PTHR10783:SF46">
    <property type="entry name" value="PROTEIN ERD1 HOMOLOG 2"/>
    <property type="match status" value="1"/>
</dbReference>
<accession>A0ABD3NXF2</accession>
<dbReference type="Proteomes" id="UP001530315">
    <property type="component" value="Unassembled WGS sequence"/>
</dbReference>
<keyword evidence="4 6" id="KW-0472">Membrane</keyword>
<evidence type="ECO:0000256" key="4">
    <source>
        <dbReference type="ARBA" id="ARBA00023136"/>
    </source>
</evidence>
<feature type="compositionally biased region" description="Low complexity" evidence="5">
    <location>
        <begin position="273"/>
        <end position="288"/>
    </location>
</feature>
<keyword evidence="9" id="KW-1185">Reference proteome</keyword>
<comment type="caution">
    <text evidence="8">The sequence shown here is derived from an EMBL/GenBank/DDBJ whole genome shotgun (WGS) entry which is preliminary data.</text>
</comment>
<dbReference type="GO" id="GO:0016020">
    <property type="term" value="C:membrane"/>
    <property type="evidence" value="ECO:0007669"/>
    <property type="project" value="UniProtKB-SubCell"/>
</dbReference>
<feature type="compositionally biased region" description="Acidic residues" evidence="5">
    <location>
        <begin position="213"/>
        <end position="224"/>
    </location>
</feature>
<name>A0ABD3NXF2_9STRA</name>
<keyword evidence="2 6" id="KW-0812">Transmembrane</keyword>
<dbReference type="PANTHER" id="PTHR10783">
    <property type="entry name" value="XENOTROPIC AND POLYTROPIC RETROVIRUS RECEPTOR 1-RELATED"/>
    <property type="match status" value="1"/>
</dbReference>
<feature type="compositionally biased region" description="Acidic residues" evidence="5">
    <location>
        <begin position="238"/>
        <end position="247"/>
    </location>
</feature>
<comment type="subcellular location">
    <subcellularLocation>
        <location evidence="1">Membrane</location>
        <topology evidence="1">Multi-pass membrane protein</topology>
    </subcellularLocation>
</comment>
<reference evidence="8 9" key="1">
    <citation type="submission" date="2024-10" db="EMBL/GenBank/DDBJ databases">
        <title>Updated reference genomes for cyclostephanoid diatoms.</title>
        <authorList>
            <person name="Roberts W.R."/>
            <person name="Alverson A.J."/>
        </authorList>
    </citation>
    <scope>NUCLEOTIDE SEQUENCE [LARGE SCALE GENOMIC DNA]</scope>
    <source>
        <strain evidence="8 9">AJA276-08</strain>
    </source>
</reference>
<feature type="compositionally biased region" description="Basic and acidic residues" evidence="5">
    <location>
        <begin position="15"/>
        <end position="28"/>
    </location>
</feature>
<evidence type="ECO:0000256" key="2">
    <source>
        <dbReference type="ARBA" id="ARBA00022692"/>
    </source>
</evidence>
<protein>
    <recommendedName>
        <fullName evidence="7">EXS domain-containing protein</fullName>
    </recommendedName>
</protein>
<feature type="region of interest" description="Disordered" evidence="5">
    <location>
        <begin position="82"/>
        <end position="101"/>
    </location>
</feature>
<feature type="compositionally biased region" description="Basic residues" evidence="5">
    <location>
        <begin position="195"/>
        <end position="210"/>
    </location>
</feature>
<evidence type="ECO:0000259" key="7">
    <source>
        <dbReference type="Pfam" id="PF03124"/>
    </source>
</evidence>
<feature type="region of interest" description="Disordered" evidence="5">
    <location>
        <begin position="195"/>
        <end position="288"/>
    </location>
</feature>
<dbReference type="EMBL" id="JALLAZ020001130">
    <property type="protein sequence ID" value="KAL3780116.1"/>
    <property type="molecule type" value="Genomic_DNA"/>
</dbReference>
<sequence length="501" mass="54579">MADGGGVAMAPPQNRHLDDDRDDDRGRVVDGYPLGSVAATTCDPLPPPSPSPRRSPHDVAAARKLSLLIPLVLALFALSGSSDEGGGGDDDDDEIGVADDAYDHDDEYGARRRKRLAFVSALSRHPETFRIYRLAWEISFLLLCLSFSLRVWERAGLSEDVGRLLFAPPPIGVYSNSNVKETARRARSLFVLRRGGRGRRRRRKRRRRKSNAGDDDDEYDDGGEIYDMSLRPRHDVVAEDDDNDDDECRTMPTSYNDAGEDLRCDDNDDDGVVVRSSSPSSSMPLPPSSTSVLGAALDLLTLTCGSLLLCTVCISLSGGGAGGRAGNDVVADSTAPTFVEASADVMAPLFPLILFAVTIVASVYPWARRGSTWTIVSLTVAAPFCPVTFRDGFVGDVLTSTVRPLQDLVTVIFHLPARAAWRGMGPQSAAMASSWLLHTVVLPGCTLSPLWWRFLQNLRQCYDAKRRWPYLGNATKYLLAAEVSAFAMFDPSRCAITLSPH</sequence>
<feature type="transmembrane region" description="Helical" evidence="6">
    <location>
        <begin position="345"/>
        <end position="367"/>
    </location>
</feature>
<gene>
    <name evidence="8" type="ORF">ACHAW5_005754</name>
</gene>
<feature type="region of interest" description="Disordered" evidence="5">
    <location>
        <begin position="1"/>
        <end position="57"/>
    </location>
</feature>
<evidence type="ECO:0000313" key="8">
    <source>
        <dbReference type="EMBL" id="KAL3780116.1"/>
    </source>
</evidence>
<feature type="compositionally biased region" description="Acidic residues" evidence="5">
    <location>
        <begin position="86"/>
        <end position="101"/>
    </location>
</feature>